<dbReference type="InterPro" id="IPR016039">
    <property type="entry name" value="Thiolase-like"/>
</dbReference>
<dbReference type="CDD" id="cd00833">
    <property type="entry name" value="PKS"/>
    <property type="match status" value="1"/>
</dbReference>
<dbReference type="InParanoid" id="E1ZQT6"/>
<reference evidence="4 5" key="1">
    <citation type="journal article" date="2010" name="Plant Cell">
        <title>The Chlorella variabilis NC64A genome reveals adaptation to photosymbiosis, coevolution with viruses, and cryptic sex.</title>
        <authorList>
            <person name="Blanc G."/>
            <person name="Duncan G."/>
            <person name="Agarkova I."/>
            <person name="Borodovsky M."/>
            <person name="Gurnon J."/>
            <person name="Kuo A."/>
            <person name="Lindquist E."/>
            <person name="Lucas S."/>
            <person name="Pangilinan J."/>
            <person name="Polle J."/>
            <person name="Salamov A."/>
            <person name="Terry A."/>
            <person name="Yamada T."/>
            <person name="Dunigan D.D."/>
            <person name="Grigoriev I.V."/>
            <person name="Claverie J.M."/>
            <person name="Van Etten J.L."/>
        </authorList>
    </citation>
    <scope>NUCLEOTIDE SEQUENCE [LARGE SCALE GENOMIC DNA]</scope>
    <source>
        <strain evidence="4 5">NC64A</strain>
    </source>
</reference>
<dbReference type="AlphaFoldDB" id="E1ZQT6"/>
<dbReference type="GeneID" id="17351301"/>
<organism evidence="5">
    <name type="scientific">Chlorella variabilis</name>
    <name type="common">Green alga</name>
    <dbReference type="NCBI Taxonomy" id="554065"/>
    <lineage>
        <taxon>Eukaryota</taxon>
        <taxon>Viridiplantae</taxon>
        <taxon>Chlorophyta</taxon>
        <taxon>core chlorophytes</taxon>
        <taxon>Trebouxiophyceae</taxon>
        <taxon>Chlorellales</taxon>
        <taxon>Chlorellaceae</taxon>
        <taxon>Chlorella clade</taxon>
        <taxon>Chlorella</taxon>
    </lineage>
</organism>
<keyword evidence="5" id="KW-1185">Reference proteome</keyword>
<proteinExistence type="predicted"/>
<dbReference type="Proteomes" id="UP000008141">
    <property type="component" value="Unassembled WGS sequence"/>
</dbReference>
<gene>
    <name evidence="4" type="ORF">CHLNCDRAFT_37230</name>
</gene>
<protein>
    <recommendedName>
        <fullName evidence="3">Ketosynthase family 3 (KS3) domain-containing protein</fullName>
    </recommendedName>
</protein>
<dbReference type="PANTHER" id="PTHR43775:SF37">
    <property type="entry name" value="SI:DKEY-61P9.11"/>
    <property type="match status" value="1"/>
</dbReference>
<evidence type="ECO:0000256" key="1">
    <source>
        <dbReference type="ARBA" id="ARBA00022450"/>
    </source>
</evidence>
<keyword evidence="2" id="KW-0597">Phosphoprotein</keyword>
<feature type="non-terminal residue" evidence="4">
    <location>
        <position position="305"/>
    </location>
</feature>
<dbReference type="PANTHER" id="PTHR43775">
    <property type="entry name" value="FATTY ACID SYNTHASE"/>
    <property type="match status" value="1"/>
</dbReference>
<dbReference type="InterPro" id="IPR014031">
    <property type="entry name" value="Ketoacyl_synth_C"/>
</dbReference>
<evidence type="ECO:0000313" key="5">
    <source>
        <dbReference type="Proteomes" id="UP000008141"/>
    </source>
</evidence>
<dbReference type="EMBL" id="GL433860">
    <property type="protein sequence ID" value="EFN51776.1"/>
    <property type="molecule type" value="Genomic_DNA"/>
</dbReference>
<dbReference type="Gene3D" id="3.40.47.10">
    <property type="match status" value="1"/>
</dbReference>
<dbReference type="OrthoDB" id="514228at2759"/>
<dbReference type="OMA" id="NANGYGC"/>
<dbReference type="InterPro" id="IPR050091">
    <property type="entry name" value="PKS_NRPS_Biosynth_Enz"/>
</dbReference>
<keyword evidence="1" id="KW-0596">Phosphopantetheine</keyword>
<accession>E1ZQT6</accession>
<dbReference type="InterPro" id="IPR020841">
    <property type="entry name" value="PKS_Beta-ketoAc_synthase_dom"/>
</dbReference>
<feature type="domain" description="Ketosynthase family 3 (KS3)" evidence="3">
    <location>
        <begin position="1"/>
        <end position="305"/>
    </location>
</feature>
<sequence>MDPQQRLLLELSWELVPRRPAVNACGIYIGIQQMEYGSLMASHNGTLGAFSATGTPFSVAAGRLSFIFGFSGPAVSIDTACSSAMVGTHMAAQHLQQHMGDALSAGVNLMLAERTTLAAQAAGMLTLDGHCKTLDKAADGYVRSEACVVLHLSASNSKDAENGASSALIHEGVVLCGTFVNQDGRSSSLTAPNGPAQQRVLRGALQAAILLPEHVTGLEMHGTGTALGDPIEIGAITAVLPGAGLPLQLTAAKSRLGHAEPAAGSIGMVHAAVELCTVHSSSITCLTTVNPYVSSTFTELTTIGQ</sequence>
<dbReference type="GO" id="GO:0006633">
    <property type="term" value="P:fatty acid biosynthetic process"/>
    <property type="evidence" value="ECO:0007669"/>
    <property type="project" value="TreeGrafter"/>
</dbReference>
<dbReference type="Pfam" id="PF00109">
    <property type="entry name" value="ketoacyl-synt"/>
    <property type="match status" value="1"/>
</dbReference>
<dbReference type="SUPFAM" id="SSF53901">
    <property type="entry name" value="Thiolase-like"/>
    <property type="match status" value="1"/>
</dbReference>
<dbReference type="PROSITE" id="PS52004">
    <property type="entry name" value="KS3_2"/>
    <property type="match status" value="1"/>
</dbReference>
<evidence type="ECO:0000313" key="4">
    <source>
        <dbReference type="EMBL" id="EFN51776.1"/>
    </source>
</evidence>
<name>E1ZQT6_CHLVA</name>
<dbReference type="InterPro" id="IPR014030">
    <property type="entry name" value="Ketoacyl_synth_N"/>
</dbReference>
<dbReference type="Pfam" id="PF02801">
    <property type="entry name" value="Ketoacyl-synt_C"/>
    <property type="match status" value="1"/>
</dbReference>
<dbReference type="STRING" id="554065.E1ZQT6"/>
<dbReference type="GO" id="GO:0004312">
    <property type="term" value="F:fatty acid synthase activity"/>
    <property type="evidence" value="ECO:0007669"/>
    <property type="project" value="TreeGrafter"/>
</dbReference>
<dbReference type="KEGG" id="cvr:CHLNCDRAFT_37230"/>
<evidence type="ECO:0000256" key="2">
    <source>
        <dbReference type="ARBA" id="ARBA00022553"/>
    </source>
</evidence>
<dbReference type="RefSeq" id="XP_005843878.1">
    <property type="nucleotide sequence ID" value="XM_005843816.1"/>
</dbReference>
<dbReference type="eggNOG" id="KOG1202">
    <property type="taxonomic scope" value="Eukaryota"/>
</dbReference>
<dbReference type="SMART" id="SM00825">
    <property type="entry name" value="PKS_KS"/>
    <property type="match status" value="1"/>
</dbReference>
<evidence type="ECO:0000259" key="3">
    <source>
        <dbReference type="PROSITE" id="PS52004"/>
    </source>
</evidence>